<dbReference type="AlphaFoldDB" id="A0A1H4GSR3"/>
<evidence type="ECO:0000313" key="1">
    <source>
        <dbReference type="EMBL" id="SEB12625.1"/>
    </source>
</evidence>
<organism evidence="1 2">
    <name type="scientific">Pedobacter hartonius</name>
    <dbReference type="NCBI Taxonomy" id="425514"/>
    <lineage>
        <taxon>Bacteria</taxon>
        <taxon>Pseudomonadati</taxon>
        <taxon>Bacteroidota</taxon>
        <taxon>Sphingobacteriia</taxon>
        <taxon>Sphingobacteriales</taxon>
        <taxon>Sphingobacteriaceae</taxon>
        <taxon>Pedobacter</taxon>
    </lineage>
</organism>
<keyword evidence="2" id="KW-1185">Reference proteome</keyword>
<sequence length="41" mass="5213">MQKYVNEFVFRYNYRNLGVQQQFDQFIANMEIQLQYKYLIQ</sequence>
<evidence type="ECO:0000313" key="2">
    <source>
        <dbReference type="Proteomes" id="UP000198850"/>
    </source>
</evidence>
<name>A0A1H4GSR3_9SPHI</name>
<accession>A0A1H4GSR3</accession>
<dbReference type="EMBL" id="FNRA01000011">
    <property type="protein sequence ID" value="SEB12625.1"/>
    <property type="molecule type" value="Genomic_DNA"/>
</dbReference>
<gene>
    <name evidence="1" type="ORF">SAMN05443550_11182</name>
</gene>
<proteinExistence type="predicted"/>
<protein>
    <recommendedName>
        <fullName evidence="3">ISXO2-like transposase domain-containing protein</fullName>
    </recommendedName>
</protein>
<reference evidence="1 2" key="1">
    <citation type="submission" date="2016-10" db="EMBL/GenBank/DDBJ databases">
        <authorList>
            <person name="de Groot N.N."/>
        </authorList>
    </citation>
    <scope>NUCLEOTIDE SEQUENCE [LARGE SCALE GENOMIC DNA]</scope>
    <source>
        <strain evidence="1 2">DSM 19033</strain>
    </source>
</reference>
<dbReference type="Proteomes" id="UP000198850">
    <property type="component" value="Unassembled WGS sequence"/>
</dbReference>
<dbReference type="STRING" id="425514.SAMN05443550_11182"/>
<evidence type="ECO:0008006" key="3">
    <source>
        <dbReference type="Google" id="ProtNLM"/>
    </source>
</evidence>